<gene>
    <name evidence="2" type="ORF">AVEN_262464_1</name>
</gene>
<evidence type="ECO:0000313" key="2">
    <source>
        <dbReference type="EMBL" id="GBM49661.1"/>
    </source>
</evidence>
<feature type="region of interest" description="Disordered" evidence="1">
    <location>
        <begin position="59"/>
        <end position="83"/>
    </location>
</feature>
<dbReference type="EMBL" id="BGPR01001267">
    <property type="protein sequence ID" value="GBM49661.1"/>
    <property type="molecule type" value="Genomic_DNA"/>
</dbReference>
<organism evidence="2 3">
    <name type="scientific">Araneus ventricosus</name>
    <name type="common">Orbweaver spider</name>
    <name type="synonym">Epeira ventricosa</name>
    <dbReference type="NCBI Taxonomy" id="182803"/>
    <lineage>
        <taxon>Eukaryota</taxon>
        <taxon>Metazoa</taxon>
        <taxon>Ecdysozoa</taxon>
        <taxon>Arthropoda</taxon>
        <taxon>Chelicerata</taxon>
        <taxon>Arachnida</taxon>
        <taxon>Araneae</taxon>
        <taxon>Araneomorphae</taxon>
        <taxon>Entelegynae</taxon>
        <taxon>Araneoidea</taxon>
        <taxon>Araneidae</taxon>
        <taxon>Araneus</taxon>
    </lineage>
</organism>
<protein>
    <submittedName>
        <fullName evidence="2">Uncharacterized protein</fullName>
    </submittedName>
</protein>
<name>A0A4Y2G8G9_ARAVE</name>
<proteinExistence type="predicted"/>
<keyword evidence="3" id="KW-1185">Reference proteome</keyword>
<comment type="caution">
    <text evidence="2">The sequence shown here is derived from an EMBL/GenBank/DDBJ whole genome shotgun (WGS) entry which is preliminary data.</text>
</comment>
<evidence type="ECO:0000313" key="3">
    <source>
        <dbReference type="Proteomes" id="UP000499080"/>
    </source>
</evidence>
<sequence>MKRRGASSEPDEKCPDRLYEGLSCDRLKRNTGIPPDIFRRAYEDLIFRICPKIRCPSRRNGSLPVGRLSAAEPGGRIRSNMPS</sequence>
<dbReference type="Proteomes" id="UP000499080">
    <property type="component" value="Unassembled WGS sequence"/>
</dbReference>
<reference evidence="2 3" key="1">
    <citation type="journal article" date="2019" name="Sci. Rep.">
        <title>Orb-weaving spider Araneus ventricosus genome elucidates the spidroin gene catalogue.</title>
        <authorList>
            <person name="Kono N."/>
            <person name="Nakamura H."/>
            <person name="Ohtoshi R."/>
            <person name="Moran D.A.P."/>
            <person name="Shinohara A."/>
            <person name="Yoshida Y."/>
            <person name="Fujiwara M."/>
            <person name="Mori M."/>
            <person name="Tomita M."/>
            <person name="Arakawa K."/>
        </authorList>
    </citation>
    <scope>NUCLEOTIDE SEQUENCE [LARGE SCALE GENOMIC DNA]</scope>
</reference>
<evidence type="ECO:0000256" key="1">
    <source>
        <dbReference type="SAM" id="MobiDB-lite"/>
    </source>
</evidence>
<dbReference type="AlphaFoldDB" id="A0A4Y2G8G9"/>
<accession>A0A4Y2G8G9</accession>